<evidence type="ECO:0000313" key="5">
    <source>
        <dbReference type="Proteomes" id="UP000177050"/>
    </source>
</evidence>
<name>A0A1F7L182_9BACT</name>
<organism evidence="4 5">
    <name type="scientific">Candidatus Roizmanbacteria bacterium RIFOXYD1_FULL_38_12</name>
    <dbReference type="NCBI Taxonomy" id="1802093"/>
    <lineage>
        <taxon>Bacteria</taxon>
        <taxon>Candidatus Roizmaniibacteriota</taxon>
    </lineage>
</organism>
<evidence type="ECO:0000259" key="3">
    <source>
        <dbReference type="Pfam" id="PF13649"/>
    </source>
</evidence>
<evidence type="ECO:0000256" key="1">
    <source>
        <dbReference type="ARBA" id="ARBA00022603"/>
    </source>
</evidence>
<dbReference type="GO" id="GO:0032259">
    <property type="term" value="P:methylation"/>
    <property type="evidence" value="ECO:0007669"/>
    <property type="project" value="UniProtKB-KW"/>
</dbReference>
<dbReference type="GO" id="GO:0008168">
    <property type="term" value="F:methyltransferase activity"/>
    <property type="evidence" value="ECO:0007669"/>
    <property type="project" value="UniProtKB-KW"/>
</dbReference>
<proteinExistence type="predicted"/>
<evidence type="ECO:0000313" key="4">
    <source>
        <dbReference type="EMBL" id="OGK73804.1"/>
    </source>
</evidence>
<reference evidence="4 5" key="1">
    <citation type="journal article" date="2016" name="Nat. Commun.">
        <title>Thousands of microbial genomes shed light on interconnected biogeochemical processes in an aquifer system.</title>
        <authorList>
            <person name="Anantharaman K."/>
            <person name="Brown C.T."/>
            <person name="Hug L.A."/>
            <person name="Sharon I."/>
            <person name="Castelle C.J."/>
            <person name="Probst A.J."/>
            <person name="Thomas B.C."/>
            <person name="Singh A."/>
            <person name="Wilkins M.J."/>
            <person name="Karaoz U."/>
            <person name="Brodie E.L."/>
            <person name="Williams K.H."/>
            <person name="Hubbard S.S."/>
            <person name="Banfield J.F."/>
        </authorList>
    </citation>
    <scope>NUCLEOTIDE SEQUENCE [LARGE SCALE GENOMIC DNA]</scope>
</reference>
<accession>A0A1F7L182</accession>
<keyword evidence="2" id="KW-0808">Transferase</keyword>
<dbReference type="Pfam" id="PF13649">
    <property type="entry name" value="Methyltransf_25"/>
    <property type="match status" value="1"/>
</dbReference>
<dbReference type="CDD" id="cd02440">
    <property type="entry name" value="AdoMet_MTases"/>
    <property type="match status" value="1"/>
</dbReference>
<dbReference type="PANTHER" id="PTHR43861">
    <property type="entry name" value="TRANS-ACONITATE 2-METHYLTRANSFERASE-RELATED"/>
    <property type="match status" value="1"/>
</dbReference>
<dbReference type="InterPro" id="IPR041698">
    <property type="entry name" value="Methyltransf_25"/>
</dbReference>
<dbReference type="SUPFAM" id="SSF53335">
    <property type="entry name" value="S-adenosyl-L-methionine-dependent methyltransferases"/>
    <property type="match status" value="1"/>
</dbReference>
<protein>
    <recommendedName>
        <fullName evidence="3">Methyltransferase domain-containing protein</fullName>
    </recommendedName>
</protein>
<keyword evidence="1" id="KW-0489">Methyltransferase</keyword>
<feature type="domain" description="Methyltransferase" evidence="3">
    <location>
        <begin position="50"/>
        <end position="139"/>
    </location>
</feature>
<dbReference type="EMBL" id="MGBR01000001">
    <property type="protein sequence ID" value="OGK73804.1"/>
    <property type="molecule type" value="Genomic_DNA"/>
</dbReference>
<sequence>MKLTTQEQETIDSYNQNASKFASSRLTDNKHQRWVVEKQKLKQYQPSGKILDIGSGSGIDAKELVQLGYDYAGVDYSDGLLEQARKDNPGITFLKQSVYELDFPKDSFDLFWACAVLLHMPKDRIGNALQSIHKVIKKGAIGCITLKKGEGEKFVEGDHCGIGYKRFFSFYKEEEFKNILIREGFEVLETYETDHSNKKWLVFFVRAK</sequence>
<dbReference type="Gene3D" id="3.40.50.150">
    <property type="entry name" value="Vaccinia Virus protein VP39"/>
    <property type="match status" value="1"/>
</dbReference>
<dbReference type="InterPro" id="IPR029063">
    <property type="entry name" value="SAM-dependent_MTases_sf"/>
</dbReference>
<evidence type="ECO:0000256" key="2">
    <source>
        <dbReference type="ARBA" id="ARBA00022679"/>
    </source>
</evidence>
<dbReference type="Proteomes" id="UP000177050">
    <property type="component" value="Unassembled WGS sequence"/>
</dbReference>
<dbReference type="AlphaFoldDB" id="A0A1F7L182"/>
<dbReference type="PANTHER" id="PTHR43861:SF1">
    <property type="entry name" value="TRANS-ACONITATE 2-METHYLTRANSFERASE"/>
    <property type="match status" value="1"/>
</dbReference>
<comment type="caution">
    <text evidence="4">The sequence shown here is derived from an EMBL/GenBank/DDBJ whole genome shotgun (WGS) entry which is preliminary data.</text>
</comment>
<gene>
    <name evidence="4" type="ORF">A3K52_03415</name>
</gene>